<gene>
    <name evidence="11" type="primary">mgtE</name>
    <name evidence="11" type="ORF">GCM10010960_05660</name>
</gene>
<evidence type="ECO:0000313" key="12">
    <source>
        <dbReference type="Proteomes" id="UP000632858"/>
    </source>
</evidence>
<feature type="domain" description="CBS" evidence="10">
    <location>
        <begin position="143"/>
        <end position="206"/>
    </location>
</feature>
<evidence type="ECO:0000256" key="6">
    <source>
        <dbReference type="ARBA" id="ARBA00022989"/>
    </source>
</evidence>
<dbReference type="PANTHER" id="PTHR43773">
    <property type="entry name" value="MAGNESIUM TRANSPORTER MGTE"/>
    <property type="match status" value="1"/>
</dbReference>
<dbReference type="GO" id="GO:0046872">
    <property type="term" value="F:metal ion binding"/>
    <property type="evidence" value="ECO:0007669"/>
    <property type="project" value="UniProtKB-KW"/>
</dbReference>
<dbReference type="Gene3D" id="1.10.357.20">
    <property type="entry name" value="SLC41 divalent cation transporters, integral membrane domain"/>
    <property type="match status" value="1"/>
</dbReference>
<sequence length="455" mass="49181">MVEHVRHAKTAQQLRLLSDALDSGRLGPVRRLVNILSPAEIGNLLESLPAAKRNIVWGLVDPEDDGEVLVHVGEDVRESLIAEMDQDEIIAAVEDLDLDDLADLIDDLPDTVIDEVLKSMDRDHRERLEQALSYPEDSAGRLMNTDVVTVRADVTIDVVLRYLRLRGELPDHTDYLYVVSRRNQYMGRISVSDLLTKDPATPVNELIDDEQPGIPLDTPDNEVATQFSDHDWISAPVVDANNTLLGRITIDDVVDIIRAQAEHQALSAVGLDEDEDLFSPVPRAAKRRALWLGINLATAFLASWVIGRFEATLQQIVPLAILMPIVASMGGVAATQTLTLMVRGIALGQVGVGNLRALFNKETLVGLINGAAWAVVVGVIAGLWFEPLIGVVIAAAMMINLVVAALSGVAVPLLLKRMDIDPALAGGVVVTTVTDVMGFLAFLGLGSWILVGNAA</sequence>
<feature type="transmembrane region" description="Helical" evidence="9">
    <location>
        <begin position="391"/>
        <end position="415"/>
    </location>
</feature>
<keyword evidence="9" id="KW-0479">Metal-binding</keyword>
<feature type="transmembrane region" description="Helical" evidence="9">
    <location>
        <begin position="363"/>
        <end position="385"/>
    </location>
</feature>
<keyword evidence="6 9" id="KW-1133">Transmembrane helix</keyword>
<protein>
    <recommendedName>
        <fullName evidence="9">Magnesium transporter MgtE</fullName>
    </recommendedName>
</protein>
<comment type="similarity">
    <text evidence="2 9">Belongs to the SLC41A transporter family.</text>
</comment>
<keyword evidence="3 9" id="KW-0813">Transport</keyword>
<evidence type="ECO:0000313" key="11">
    <source>
        <dbReference type="EMBL" id="GGF86577.1"/>
    </source>
</evidence>
<evidence type="ECO:0000256" key="1">
    <source>
        <dbReference type="ARBA" id="ARBA00004141"/>
    </source>
</evidence>
<evidence type="ECO:0000256" key="4">
    <source>
        <dbReference type="ARBA" id="ARBA00022692"/>
    </source>
</evidence>
<keyword evidence="7 9" id="KW-0472">Membrane</keyword>
<feature type="transmembrane region" description="Helical" evidence="9">
    <location>
        <begin position="289"/>
        <end position="307"/>
    </location>
</feature>
<keyword evidence="4 9" id="KW-0812">Transmembrane</keyword>
<dbReference type="PROSITE" id="PS51371">
    <property type="entry name" value="CBS"/>
    <property type="match status" value="2"/>
</dbReference>
<dbReference type="SUPFAM" id="SSF54631">
    <property type="entry name" value="CBS-domain pair"/>
    <property type="match status" value="1"/>
</dbReference>
<dbReference type="GO" id="GO:0005886">
    <property type="term" value="C:plasma membrane"/>
    <property type="evidence" value="ECO:0007669"/>
    <property type="project" value="UniProtKB-SubCell"/>
</dbReference>
<feature type="transmembrane region" description="Helical" evidence="9">
    <location>
        <begin position="427"/>
        <end position="451"/>
    </location>
</feature>
<comment type="caution">
    <text evidence="11">The sequence shown here is derived from an EMBL/GenBank/DDBJ whole genome shotgun (WGS) entry which is preliminary data.</text>
</comment>
<name>A0A917FI57_9GAMM</name>
<organism evidence="11 12">
    <name type="scientific">Arenimonas maotaiensis</name>
    <dbReference type="NCBI Taxonomy" id="1446479"/>
    <lineage>
        <taxon>Bacteria</taxon>
        <taxon>Pseudomonadati</taxon>
        <taxon>Pseudomonadota</taxon>
        <taxon>Gammaproteobacteria</taxon>
        <taxon>Lysobacterales</taxon>
        <taxon>Lysobacteraceae</taxon>
        <taxon>Arenimonas</taxon>
    </lineage>
</organism>
<dbReference type="Gene3D" id="3.10.580.10">
    <property type="entry name" value="CBS-domain"/>
    <property type="match status" value="1"/>
</dbReference>
<evidence type="ECO:0000256" key="7">
    <source>
        <dbReference type="ARBA" id="ARBA00023136"/>
    </source>
</evidence>
<proteinExistence type="inferred from homology"/>
<keyword evidence="5 9" id="KW-0460">Magnesium</keyword>
<dbReference type="NCBIfam" id="TIGR00400">
    <property type="entry name" value="mgtE"/>
    <property type="match status" value="1"/>
</dbReference>
<evidence type="ECO:0000259" key="10">
    <source>
        <dbReference type="PROSITE" id="PS51371"/>
    </source>
</evidence>
<dbReference type="InterPro" id="IPR006667">
    <property type="entry name" value="SLC41_membr_dom"/>
</dbReference>
<comment type="function">
    <text evidence="9">Acts as a magnesium transporter.</text>
</comment>
<accession>A0A917FI57</accession>
<evidence type="ECO:0000256" key="5">
    <source>
        <dbReference type="ARBA" id="ARBA00022842"/>
    </source>
</evidence>
<reference evidence="11" key="1">
    <citation type="journal article" date="2014" name="Int. J. Syst. Evol. Microbiol.">
        <title>Complete genome sequence of Corynebacterium casei LMG S-19264T (=DSM 44701T), isolated from a smear-ripened cheese.</title>
        <authorList>
            <consortium name="US DOE Joint Genome Institute (JGI-PGF)"/>
            <person name="Walter F."/>
            <person name="Albersmeier A."/>
            <person name="Kalinowski J."/>
            <person name="Ruckert C."/>
        </authorList>
    </citation>
    <scope>NUCLEOTIDE SEQUENCE</scope>
    <source>
        <strain evidence="11">CGMCC 1.12726</strain>
    </source>
</reference>
<dbReference type="Pfam" id="PF03448">
    <property type="entry name" value="MgtE_N"/>
    <property type="match status" value="1"/>
</dbReference>
<dbReference type="CDD" id="cd04606">
    <property type="entry name" value="CBS_pair_Mg_transporter"/>
    <property type="match status" value="1"/>
</dbReference>
<comment type="subunit">
    <text evidence="9">Homodimer.</text>
</comment>
<dbReference type="RefSeq" id="WP_188447536.1">
    <property type="nucleotide sequence ID" value="NZ_BMFO01000001.1"/>
</dbReference>
<dbReference type="AlphaFoldDB" id="A0A917FI57"/>
<evidence type="ECO:0000256" key="9">
    <source>
        <dbReference type="RuleBase" id="RU362011"/>
    </source>
</evidence>
<dbReference type="InterPro" id="IPR046342">
    <property type="entry name" value="CBS_dom_sf"/>
</dbReference>
<dbReference type="EMBL" id="BMFO01000001">
    <property type="protein sequence ID" value="GGF86577.1"/>
    <property type="molecule type" value="Genomic_DNA"/>
</dbReference>
<dbReference type="SUPFAM" id="SSF158791">
    <property type="entry name" value="MgtE N-terminal domain-like"/>
    <property type="match status" value="1"/>
</dbReference>
<keyword evidence="12" id="KW-1185">Reference proteome</keyword>
<dbReference type="Proteomes" id="UP000632858">
    <property type="component" value="Unassembled WGS sequence"/>
</dbReference>
<keyword evidence="9" id="KW-1003">Cell membrane</keyword>
<dbReference type="InterPro" id="IPR006668">
    <property type="entry name" value="Mg_transptr_MgtE_intracell_dom"/>
</dbReference>
<dbReference type="GO" id="GO:0015095">
    <property type="term" value="F:magnesium ion transmembrane transporter activity"/>
    <property type="evidence" value="ECO:0007669"/>
    <property type="project" value="UniProtKB-UniRule"/>
</dbReference>
<feature type="transmembrane region" description="Helical" evidence="9">
    <location>
        <begin position="319"/>
        <end position="342"/>
    </location>
</feature>
<dbReference type="SMART" id="SM00924">
    <property type="entry name" value="MgtE_N"/>
    <property type="match status" value="1"/>
</dbReference>
<evidence type="ECO:0000256" key="3">
    <source>
        <dbReference type="ARBA" id="ARBA00022448"/>
    </source>
</evidence>
<keyword evidence="8" id="KW-0129">CBS domain</keyword>
<dbReference type="InterPro" id="IPR038076">
    <property type="entry name" value="MgtE_N_sf"/>
</dbReference>
<dbReference type="Pfam" id="PF01769">
    <property type="entry name" value="MgtE"/>
    <property type="match status" value="1"/>
</dbReference>
<dbReference type="InterPro" id="IPR000644">
    <property type="entry name" value="CBS_dom"/>
</dbReference>
<dbReference type="InterPro" id="IPR006669">
    <property type="entry name" value="MgtE_transporter"/>
</dbReference>
<dbReference type="SUPFAM" id="SSF161093">
    <property type="entry name" value="MgtE membrane domain-like"/>
    <property type="match status" value="1"/>
</dbReference>
<evidence type="ECO:0000256" key="8">
    <source>
        <dbReference type="PROSITE-ProRule" id="PRU00703"/>
    </source>
</evidence>
<evidence type="ECO:0000256" key="2">
    <source>
        <dbReference type="ARBA" id="ARBA00009749"/>
    </source>
</evidence>
<comment type="subcellular location">
    <subcellularLocation>
        <location evidence="9">Cell membrane</location>
        <topology evidence="9">Multi-pass membrane protein</topology>
    </subcellularLocation>
    <subcellularLocation>
        <location evidence="1">Membrane</location>
        <topology evidence="1">Multi-pass membrane protein</topology>
    </subcellularLocation>
</comment>
<dbReference type="InterPro" id="IPR036739">
    <property type="entry name" value="SLC41_membr_dom_sf"/>
</dbReference>
<dbReference type="PANTHER" id="PTHR43773:SF1">
    <property type="entry name" value="MAGNESIUM TRANSPORTER MGTE"/>
    <property type="match status" value="1"/>
</dbReference>
<feature type="domain" description="CBS" evidence="10">
    <location>
        <begin position="207"/>
        <end position="266"/>
    </location>
</feature>
<dbReference type="Gene3D" id="1.25.60.10">
    <property type="entry name" value="MgtE N-terminal domain-like"/>
    <property type="match status" value="1"/>
</dbReference>
<reference evidence="11" key="2">
    <citation type="submission" date="2020-09" db="EMBL/GenBank/DDBJ databases">
        <authorList>
            <person name="Sun Q."/>
            <person name="Zhou Y."/>
        </authorList>
    </citation>
    <scope>NUCLEOTIDE SEQUENCE</scope>
    <source>
        <strain evidence="11">CGMCC 1.12726</strain>
    </source>
</reference>
<dbReference type="Pfam" id="PF00571">
    <property type="entry name" value="CBS"/>
    <property type="match status" value="2"/>
</dbReference>